<protein>
    <submittedName>
        <fullName evidence="1">Uncharacterized protein</fullName>
    </submittedName>
</protein>
<organism evidence="1 2">
    <name type="scientific">Shewanella algae</name>
    <dbReference type="NCBI Taxonomy" id="38313"/>
    <lineage>
        <taxon>Bacteria</taxon>
        <taxon>Pseudomonadati</taxon>
        <taxon>Pseudomonadota</taxon>
        <taxon>Gammaproteobacteria</taxon>
        <taxon>Alteromonadales</taxon>
        <taxon>Shewanellaceae</taxon>
        <taxon>Shewanella</taxon>
    </lineage>
</organism>
<evidence type="ECO:0000313" key="1">
    <source>
        <dbReference type="EMBL" id="BCV44365.1"/>
    </source>
</evidence>
<accession>A0AAD1K855</accession>
<dbReference type="EMBL" id="AP024613">
    <property type="protein sequence ID" value="BCV44365.1"/>
    <property type="molecule type" value="Genomic_DNA"/>
</dbReference>
<dbReference type="RefSeq" id="WP_208146639.1">
    <property type="nucleotide sequence ID" value="NZ_AP024613.1"/>
</dbReference>
<name>A0AAD1K855_9GAMM</name>
<gene>
    <name evidence="1" type="ORF">TUM17379_13830</name>
</gene>
<dbReference type="Proteomes" id="UP000825078">
    <property type="component" value="Chromosome"/>
</dbReference>
<dbReference type="AlphaFoldDB" id="A0AAD1K855"/>
<proteinExistence type="predicted"/>
<reference evidence="1" key="1">
    <citation type="submission" date="2021-05" db="EMBL/GenBank/DDBJ databases">
        <title>Molecular characterization for Shewanella algae harboring chromosomal blaOXA-55-like strains isolated from clinical and environment sample.</title>
        <authorList>
            <person name="Ohama Y."/>
            <person name="Aoki K."/>
            <person name="Harada S."/>
            <person name="Moriya K."/>
            <person name="Ishii Y."/>
            <person name="Tateda K."/>
        </authorList>
    </citation>
    <scope>NUCLEOTIDE SEQUENCE</scope>
    <source>
        <strain evidence="1">TUM17379</strain>
    </source>
</reference>
<evidence type="ECO:0000313" key="2">
    <source>
        <dbReference type="Proteomes" id="UP000825078"/>
    </source>
</evidence>
<sequence>MDLVFFIKERLKFATYFFENATKPFSGLISAIEKEEPPFVPVYDESGEPQYLQEWQDARTGFESVGLTALSMVASSLQLFLNDWVRFRLESRGEPPYKRKHKKGWFYAYRKILEEVGLDVTACPANLELIEQAVLARNRGQHPEMLTMLQTTHSKSDLEKYPNPYFMSETDQRVIELDNGELSWWLSPNVFVDESRLSTVISEVEKLCEWLEEEY</sequence>